<dbReference type="VEuPathDB" id="FungiDB:QG37_05019"/>
<dbReference type="Proteomes" id="UP000037122">
    <property type="component" value="Unassembled WGS sequence"/>
</dbReference>
<dbReference type="EMBL" id="LGST01000034">
    <property type="protein sequence ID" value="KND98252.1"/>
    <property type="molecule type" value="Genomic_DNA"/>
</dbReference>
<reference evidence="3" key="1">
    <citation type="journal article" date="2015" name="BMC Genomics">
        <title>Draft genome of a commonly misdiagnosed multidrug resistant pathogen Candida auris.</title>
        <authorList>
            <person name="Chatterjee S."/>
            <person name="Alampalli S.V."/>
            <person name="Nageshan R.K."/>
            <person name="Chettiar S.T."/>
            <person name="Joshi S."/>
            <person name="Tatu U.S."/>
        </authorList>
    </citation>
    <scope>NUCLEOTIDE SEQUENCE [LARGE SCALE GENOMIC DNA]</scope>
    <source>
        <strain evidence="3">6684</strain>
    </source>
</reference>
<sequence length="71" mass="8118">MQEYKESSLIHSFESMIPTRQVPQKTKRCAQARNRTGGPTMATLDFTTKPLAQQEMLRDGELNPGLPRDKR</sequence>
<feature type="region of interest" description="Disordered" evidence="1">
    <location>
        <begin position="1"/>
        <end position="25"/>
    </location>
</feature>
<evidence type="ECO:0000313" key="2">
    <source>
        <dbReference type="EMBL" id="KND98252.1"/>
    </source>
</evidence>
<comment type="caution">
    <text evidence="2">The sequence shown here is derived from an EMBL/GenBank/DDBJ whole genome shotgun (WGS) entry which is preliminary data.</text>
</comment>
<gene>
    <name evidence="2" type="ORF">QG37_05019</name>
</gene>
<organism evidence="2 3">
    <name type="scientific">Candidozyma auris</name>
    <name type="common">Yeast</name>
    <name type="synonym">Candida auris</name>
    <dbReference type="NCBI Taxonomy" id="498019"/>
    <lineage>
        <taxon>Eukaryota</taxon>
        <taxon>Fungi</taxon>
        <taxon>Dikarya</taxon>
        <taxon>Ascomycota</taxon>
        <taxon>Saccharomycotina</taxon>
        <taxon>Pichiomycetes</taxon>
        <taxon>Metschnikowiaceae</taxon>
        <taxon>Candidozyma</taxon>
    </lineage>
</organism>
<name>A0A0L0NVR3_CANAR</name>
<evidence type="ECO:0000313" key="3">
    <source>
        <dbReference type="Proteomes" id="UP000037122"/>
    </source>
</evidence>
<accession>A0A0L0NVR3</accession>
<evidence type="ECO:0000256" key="1">
    <source>
        <dbReference type="SAM" id="MobiDB-lite"/>
    </source>
</evidence>
<proteinExistence type="predicted"/>
<dbReference type="AlphaFoldDB" id="A0A0L0NVR3"/>
<protein>
    <submittedName>
        <fullName evidence="2">Uncharacterized protein</fullName>
    </submittedName>
</protein>